<protein>
    <submittedName>
        <fullName evidence="1">Uncharacterized protein</fullName>
    </submittedName>
</protein>
<gene>
    <name evidence="1" type="ORF">CVT26_001747</name>
</gene>
<dbReference type="EMBL" id="NHYE01005119">
    <property type="protein sequence ID" value="PPQ76796.1"/>
    <property type="molecule type" value="Genomic_DNA"/>
</dbReference>
<comment type="caution">
    <text evidence="1">The sequence shown here is derived from an EMBL/GenBank/DDBJ whole genome shotgun (WGS) entry which is preliminary data.</text>
</comment>
<dbReference type="AlphaFoldDB" id="A0A409WE83"/>
<proteinExistence type="predicted"/>
<reference evidence="1 2" key="1">
    <citation type="journal article" date="2018" name="Evol. Lett.">
        <title>Horizontal gene cluster transfer increased hallucinogenic mushroom diversity.</title>
        <authorList>
            <person name="Reynolds H.T."/>
            <person name="Vijayakumar V."/>
            <person name="Gluck-Thaler E."/>
            <person name="Korotkin H.B."/>
            <person name="Matheny P.B."/>
            <person name="Slot J.C."/>
        </authorList>
    </citation>
    <scope>NUCLEOTIDE SEQUENCE [LARGE SCALE GENOMIC DNA]</scope>
    <source>
        <strain evidence="1 2">SRW20</strain>
    </source>
</reference>
<name>A0A409WE83_9AGAR</name>
<dbReference type="InParanoid" id="A0A409WE83"/>
<evidence type="ECO:0000313" key="2">
    <source>
        <dbReference type="Proteomes" id="UP000284706"/>
    </source>
</evidence>
<sequence>MPPIQNAITQCLKQWHLAQAGGSNDLHFSMADNLLHGDAFAHIRLTDPNAVLGLLYAFQDHSYGPRIKLQLMNLNVSFARGIKLDVIQNLLIHLALSHKLQKLTLSLEDTAILSTADLRSQVASNISKVINKMRNGAVTIGNFGELPLQLLDTGAITDMGLIRTILVADGPLMGCSSTLTSLWLDEYSPIVLREIRNIRLPSLRCLGLVCSPPPVPYGTYRYLNDFLANKELAVVYVDFKLTIPVHDADFKAFLQALKTGRNQQVHVEMNLIALENSMMAVVAMLERSLNELLVFPSIGYTVKARKSDVTRVLHRNLPPMLKQVRLDVVDTNQKGSPHIRLVKGTQPLVEGIRKCRCCEPAQEWVLQG</sequence>
<organism evidence="1 2">
    <name type="scientific">Gymnopilus dilepis</name>
    <dbReference type="NCBI Taxonomy" id="231916"/>
    <lineage>
        <taxon>Eukaryota</taxon>
        <taxon>Fungi</taxon>
        <taxon>Dikarya</taxon>
        <taxon>Basidiomycota</taxon>
        <taxon>Agaricomycotina</taxon>
        <taxon>Agaricomycetes</taxon>
        <taxon>Agaricomycetidae</taxon>
        <taxon>Agaricales</taxon>
        <taxon>Agaricineae</taxon>
        <taxon>Hymenogastraceae</taxon>
        <taxon>Gymnopilus</taxon>
    </lineage>
</organism>
<dbReference type="Proteomes" id="UP000284706">
    <property type="component" value="Unassembled WGS sequence"/>
</dbReference>
<evidence type="ECO:0000313" key="1">
    <source>
        <dbReference type="EMBL" id="PPQ76796.1"/>
    </source>
</evidence>
<accession>A0A409WE83</accession>
<keyword evidence="2" id="KW-1185">Reference proteome</keyword>